<organism evidence="1">
    <name type="scientific">bioreactor metagenome</name>
    <dbReference type="NCBI Taxonomy" id="1076179"/>
    <lineage>
        <taxon>unclassified sequences</taxon>
        <taxon>metagenomes</taxon>
        <taxon>ecological metagenomes</taxon>
    </lineage>
</organism>
<reference evidence="1" key="1">
    <citation type="submission" date="2019-08" db="EMBL/GenBank/DDBJ databases">
        <authorList>
            <person name="Kucharzyk K."/>
            <person name="Murdoch R.W."/>
            <person name="Higgins S."/>
            <person name="Loffler F."/>
        </authorList>
    </citation>
    <scope>NUCLEOTIDE SEQUENCE</scope>
</reference>
<proteinExistence type="predicted"/>
<gene>
    <name evidence="1" type="ORF">SDC9_203934</name>
</gene>
<dbReference type="AlphaFoldDB" id="A0A645IXW0"/>
<protein>
    <submittedName>
        <fullName evidence="1">Uncharacterized protein</fullName>
    </submittedName>
</protein>
<comment type="caution">
    <text evidence="1">The sequence shown here is derived from an EMBL/GenBank/DDBJ whole genome shotgun (WGS) entry which is preliminary data.</text>
</comment>
<accession>A0A645IXW0</accession>
<evidence type="ECO:0000313" key="1">
    <source>
        <dbReference type="EMBL" id="MPN56248.1"/>
    </source>
</evidence>
<sequence length="86" mass="9834">MAFYFIGSFGFGTIPILEDFVLQSAGKRNNTVLFTVLRKKCCSFFQIIIQHLILHLTKITLNNLIGLLWIHGGSTIFHDLLKGFYK</sequence>
<dbReference type="EMBL" id="VSSQ01126375">
    <property type="protein sequence ID" value="MPN56248.1"/>
    <property type="molecule type" value="Genomic_DNA"/>
</dbReference>
<name>A0A645IXW0_9ZZZZ</name>